<name>A0A4C1YQH4_EUMVA</name>
<evidence type="ECO:0000313" key="1">
    <source>
        <dbReference type="EMBL" id="GBP77243.1"/>
    </source>
</evidence>
<proteinExistence type="predicted"/>
<organism evidence="1 2">
    <name type="scientific">Eumeta variegata</name>
    <name type="common">Bagworm moth</name>
    <name type="synonym">Eumeta japonica</name>
    <dbReference type="NCBI Taxonomy" id="151549"/>
    <lineage>
        <taxon>Eukaryota</taxon>
        <taxon>Metazoa</taxon>
        <taxon>Ecdysozoa</taxon>
        <taxon>Arthropoda</taxon>
        <taxon>Hexapoda</taxon>
        <taxon>Insecta</taxon>
        <taxon>Pterygota</taxon>
        <taxon>Neoptera</taxon>
        <taxon>Endopterygota</taxon>
        <taxon>Lepidoptera</taxon>
        <taxon>Glossata</taxon>
        <taxon>Ditrysia</taxon>
        <taxon>Tineoidea</taxon>
        <taxon>Psychidae</taxon>
        <taxon>Oiketicinae</taxon>
        <taxon>Eumeta</taxon>
    </lineage>
</organism>
<dbReference type="OrthoDB" id="5568754at2759"/>
<dbReference type="AlphaFoldDB" id="A0A4C1YQH4"/>
<evidence type="ECO:0000313" key="2">
    <source>
        <dbReference type="Proteomes" id="UP000299102"/>
    </source>
</evidence>
<protein>
    <submittedName>
        <fullName evidence="1">Transmembrane protein 94</fullName>
    </submittedName>
</protein>
<keyword evidence="2" id="KW-1185">Reference proteome</keyword>
<reference evidence="1 2" key="1">
    <citation type="journal article" date="2019" name="Commun. Biol.">
        <title>The bagworm genome reveals a unique fibroin gene that provides high tensile strength.</title>
        <authorList>
            <person name="Kono N."/>
            <person name="Nakamura H."/>
            <person name="Ohtoshi R."/>
            <person name="Tomita M."/>
            <person name="Numata K."/>
            <person name="Arakawa K."/>
        </authorList>
    </citation>
    <scope>NUCLEOTIDE SEQUENCE [LARGE SCALE GENOMIC DNA]</scope>
</reference>
<keyword evidence="1" id="KW-0472">Membrane</keyword>
<gene>
    <name evidence="1" type="primary">TMEM94</name>
    <name evidence="1" type="ORF">EVAR_13266_1</name>
</gene>
<dbReference type="PROSITE" id="PS51257">
    <property type="entry name" value="PROKAR_LIPOPROTEIN"/>
    <property type="match status" value="1"/>
</dbReference>
<dbReference type="PANTHER" id="PTHR13219">
    <property type="entry name" value="TRANSMEMBRANE PROTEIN 94"/>
    <property type="match status" value="1"/>
</dbReference>
<sequence length="340" mass="37289">MVCIFRPSDTGFEFSLTDGSIVPVALGFGCDDNGLNDVAITSEVACVSRVDGAGCEAEELGRHHTNSIDPFEKSWIELKLPHIPTERKLMNSAKLPRGIENIRPHIEKVDNVPLLVSLFTDCTARSVNEMIGIMQDYAEVVCVMGSAANCLNMEIFMRADASIAVEPLYPVLCQKMPPYELPEDCIGPIDLARKLNSIPCSLSLARDADVSLFALITMSRHYMMCLWNCTQYWICSVCFISLTQVCSVSAFQPVALSVGGALWASAAAALLAASLPFAPLDTSVMQRAATRPHLTLTYKACIILHPLYLQLQNIENATCFQSESFSAIIELLKDRHSHNP</sequence>
<accession>A0A4C1YQH4</accession>
<dbReference type="PANTHER" id="PTHR13219:SF6">
    <property type="entry name" value="TRANSMEMBRANE PROTEIN 94"/>
    <property type="match status" value="1"/>
</dbReference>
<dbReference type="Proteomes" id="UP000299102">
    <property type="component" value="Unassembled WGS sequence"/>
</dbReference>
<comment type="caution">
    <text evidence="1">The sequence shown here is derived from an EMBL/GenBank/DDBJ whole genome shotgun (WGS) entry which is preliminary data.</text>
</comment>
<dbReference type="InterPro" id="IPR039720">
    <property type="entry name" value="TMEM94"/>
</dbReference>
<dbReference type="EMBL" id="BGZK01001323">
    <property type="protein sequence ID" value="GBP77243.1"/>
    <property type="molecule type" value="Genomic_DNA"/>
</dbReference>
<keyword evidence="1" id="KW-0812">Transmembrane</keyword>
<dbReference type="STRING" id="151549.A0A4C1YQH4"/>